<dbReference type="Gene3D" id="3.40.50.150">
    <property type="entry name" value="Vaccinia Virus protein VP39"/>
    <property type="match status" value="1"/>
</dbReference>
<feature type="region of interest" description="Disordered" evidence="1">
    <location>
        <begin position="225"/>
        <end position="248"/>
    </location>
</feature>
<dbReference type="InterPro" id="IPR029063">
    <property type="entry name" value="SAM-dependent_MTases_sf"/>
</dbReference>
<dbReference type="Proteomes" id="UP000305836">
    <property type="component" value="Unassembled WGS sequence"/>
</dbReference>
<dbReference type="OrthoDB" id="1637728at2"/>
<keyword evidence="3" id="KW-0808">Transferase</keyword>
<dbReference type="EMBL" id="SZPZ01000007">
    <property type="protein sequence ID" value="TKK73588.1"/>
    <property type="molecule type" value="Genomic_DNA"/>
</dbReference>
<keyword evidence="4" id="KW-1185">Reference proteome</keyword>
<organism evidence="3 4">
    <name type="scientific">Kribbella jiaozuonensis</name>
    <dbReference type="NCBI Taxonomy" id="2575441"/>
    <lineage>
        <taxon>Bacteria</taxon>
        <taxon>Bacillati</taxon>
        <taxon>Actinomycetota</taxon>
        <taxon>Actinomycetes</taxon>
        <taxon>Propionibacteriales</taxon>
        <taxon>Kribbellaceae</taxon>
        <taxon>Kribbella</taxon>
    </lineage>
</organism>
<reference evidence="3 4" key="1">
    <citation type="submission" date="2019-04" db="EMBL/GenBank/DDBJ databases">
        <title>Kribbella sp. NEAU-THZ 27 nov., a novel actinomycete isolated from soil.</title>
        <authorList>
            <person name="Duan L."/>
        </authorList>
    </citation>
    <scope>NUCLEOTIDE SEQUENCE [LARGE SCALE GENOMIC DNA]</scope>
    <source>
        <strain evidence="4">NEAU-THZ27</strain>
    </source>
</reference>
<feature type="domain" description="Ribosomal RNA large subunit methyltransferase K/L-like methyltransferase" evidence="2">
    <location>
        <begin position="154"/>
        <end position="314"/>
    </location>
</feature>
<keyword evidence="3" id="KW-0489">Methyltransferase</keyword>
<dbReference type="Pfam" id="PF01170">
    <property type="entry name" value="UPF0020"/>
    <property type="match status" value="1"/>
</dbReference>
<dbReference type="PANTHER" id="PTHR14911:SF13">
    <property type="entry name" value="TRNA (GUANINE(6)-N2)-METHYLTRANSFERASE THUMP3"/>
    <property type="match status" value="1"/>
</dbReference>
<evidence type="ECO:0000259" key="2">
    <source>
        <dbReference type="Pfam" id="PF01170"/>
    </source>
</evidence>
<dbReference type="GO" id="GO:0030488">
    <property type="term" value="P:tRNA methylation"/>
    <property type="evidence" value="ECO:0007669"/>
    <property type="project" value="TreeGrafter"/>
</dbReference>
<dbReference type="CDD" id="cd02440">
    <property type="entry name" value="AdoMet_MTases"/>
    <property type="match status" value="1"/>
</dbReference>
<dbReference type="SUPFAM" id="SSF53335">
    <property type="entry name" value="S-adenosyl-L-methionine-dependent methyltransferases"/>
    <property type="match status" value="1"/>
</dbReference>
<evidence type="ECO:0000313" key="4">
    <source>
        <dbReference type="Proteomes" id="UP000305836"/>
    </source>
</evidence>
<dbReference type="RefSeq" id="WP_137259500.1">
    <property type="nucleotide sequence ID" value="NZ_JBHSPQ010000006.1"/>
</dbReference>
<proteinExistence type="predicted"/>
<accession>A0A4U3LDN3</accession>
<name>A0A4U3LDN3_9ACTN</name>
<dbReference type="CDD" id="cd11715">
    <property type="entry name" value="THUMP_AdoMetMT"/>
    <property type="match status" value="1"/>
</dbReference>
<evidence type="ECO:0000313" key="3">
    <source>
        <dbReference type="EMBL" id="TKK73588.1"/>
    </source>
</evidence>
<dbReference type="InterPro" id="IPR002052">
    <property type="entry name" value="DNA_methylase_N6_adenine_CS"/>
</dbReference>
<dbReference type="PROSITE" id="PS00092">
    <property type="entry name" value="N6_MTASE"/>
    <property type="match status" value="1"/>
</dbReference>
<dbReference type="InterPro" id="IPR000241">
    <property type="entry name" value="RlmKL-like_Mtase"/>
</dbReference>
<dbReference type="AlphaFoldDB" id="A0A4U3LDN3"/>
<comment type="caution">
    <text evidence="3">The sequence shown here is derived from an EMBL/GenBank/DDBJ whole genome shotgun (WGS) entry which is preliminary data.</text>
</comment>
<evidence type="ECO:0000256" key="1">
    <source>
        <dbReference type="SAM" id="MobiDB-lite"/>
    </source>
</evidence>
<gene>
    <name evidence="3" type="ORF">FDA38_40580</name>
</gene>
<dbReference type="GO" id="GO:0016423">
    <property type="term" value="F:tRNA (guanine) methyltransferase activity"/>
    <property type="evidence" value="ECO:0007669"/>
    <property type="project" value="TreeGrafter"/>
</dbReference>
<dbReference type="GO" id="GO:0003676">
    <property type="term" value="F:nucleic acid binding"/>
    <property type="evidence" value="ECO:0007669"/>
    <property type="project" value="InterPro"/>
</dbReference>
<protein>
    <submittedName>
        <fullName evidence="3">Methyltransferase domain-containing protein</fullName>
    </submittedName>
</protein>
<sequence length="348" mass="36841">MHLVLVRTVTGLEGLAAEEVVAAGHRVVEVSKRQLVVEYGAVDCSPPRLADDVFVVHGAVVDPGRTRDALAAAVRSLELPAGSGAFAVSASFVGARNFNRFDIEDLVGARLGGRYYSRRGGAVPPVERDEWRVVLDGKTLWVGLRPYAVPLHRRPWRTRTVRGSLHPPVAAAMARLAGITPDHTILDPFCGAGTVLLEAHAVEPQATYVGIDRDPAAVDAARANAPGAGAAGSRGAGSRDAEAGGAGERAAGVGVGGVLWRVGDARRLDVTADRIVTNPPWDVRLSIGDLGPYVRQWRRVLRPGGRLVAVLNQTQAAQVTRGWHVLATYELSVAGQHPRIVVAVPSRS</sequence>
<dbReference type="PANTHER" id="PTHR14911">
    <property type="entry name" value="THUMP DOMAIN-CONTAINING"/>
    <property type="match status" value="1"/>
</dbReference>